<evidence type="ECO:0000313" key="9">
    <source>
        <dbReference type="Proteomes" id="UP000318103"/>
    </source>
</evidence>
<evidence type="ECO:0000313" key="8">
    <source>
        <dbReference type="EMBL" id="TQK79118.1"/>
    </source>
</evidence>
<dbReference type="InterPro" id="IPR011047">
    <property type="entry name" value="Quinoprotein_ADH-like_sf"/>
</dbReference>
<accession>A0A542SX48</accession>
<keyword evidence="4 5" id="KW-0067">ATP-binding</keyword>
<keyword evidence="2 5" id="KW-0547">Nucleotide-binding</keyword>
<dbReference type="PROSITE" id="PS00107">
    <property type="entry name" value="PROTEIN_KINASE_ATP"/>
    <property type="match status" value="1"/>
</dbReference>
<feature type="domain" description="Protein kinase" evidence="7">
    <location>
        <begin position="15"/>
        <end position="273"/>
    </location>
</feature>
<evidence type="ECO:0000256" key="1">
    <source>
        <dbReference type="ARBA" id="ARBA00022679"/>
    </source>
</evidence>
<dbReference type="GO" id="GO:0005524">
    <property type="term" value="F:ATP binding"/>
    <property type="evidence" value="ECO:0007669"/>
    <property type="project" value="UniProtKB-UniRule"/>
</dbReference>
<dbReference type="SUPFAM" id="SSF50998">
    <property type="entry name" value="Quinoprotein alcohol dehydrogenase-like"/>
    <property type="match status" value="1"/>
</dbReference>
<evidence type="ECO:0000256" key="3">
    <source>
        <dbReference type="ARBA" id="ARBA00022777"/>
    </source>
</evidence>
<evidence type="ECO:0000259" key="7">
    <source>
        <dbReference type="PROSITE" id="PS50011"/>
    </source>
</evidence>
<evidence type="ECO:0000256" key="5">
    <source>
        <dbReference type="PROSITE-ProRule" id="PRU10141"/>
    </source>
</evidence>
<dbReference type="InterPro" id="IPR002372">
    <property type="entry name" value="PQQ_rpt_dom"/>
</dbReference>
<evidence type="ECO:0000256" key="4">
    <source>
        <dbReference type="ARBA" id="ARBA00022840"/>
    </source>
</evidence>
<dbReference type="Gene3D" id="1.10.510.10">
    <property type="entry name" value="Transferase(Phosphotransferase) domain 1"/>
    <property type="match status" value="1"/>
</dbReference>
<dbReference type="InterPro" id="IPR008271">
    <property type="entry name" value="Ser/Thr_kinase_AS"/>
</dbReference>
<feature type="non-terminal residue" evidence="8">
    <location>
        <position position="473"/>
    </location>
</feature>
<evidence type="ECO:0000256" key="2">
    <source>
        <dbReference type="ARBA" id="ARBA00022741"/>
    </source>
</evidence>
<protein>
    <submittedName>
        <fullName evidence="8">Serine/threonine protein kinase</fullName>
    </submittedName>
</protein>
<dbReference type="InterPro" id="IPR000719">
    <property type="entry name" value="Prot_kinase_dom"/>
</dbReference>
<dbReference type="PANTHER" id="PTHR43289">
    <property type="entry name" value="MITOGEN-ACTIVATED PROTEIN KINASE KINASE KINASE 20-RELATED"/>
    <property type="match status" value="1"/>
</dbReference>
<dbReference type="PROSITE" id="PS50011">
    <property type="entry name" value="PROTEIN_KINASE_DOM"/>
    <property type="match status" value="1"/>
</dbReference>
<organism evidence="8 9">
    <name type="scientific">Streptomyces puniciscabiei</name>
    <dbReference type="NCBI Taxonomy" id="164348"/>
    <lineage>
        <taxon>Bacteria</taxon>
        <taxon>Bacillati</taxon>
        <taxon>Actinomycetota</taxon>
        <taxon>Actinomycetes</taxon>
        <taxon>Kitasatosporales</taxon>
        <taxon>Streptomycetaceae</taxon>
        <taxon>Streptomyces</taxon>
    </lineage>
</organism>
<dbReference type="EMBL" id="VFNX01000009">
    <property type="protein sequence ID" value="TQK79118.1"/>
    <property type="molecule type" value="Genomic_DNA"/>
</dbReference>
<keyword evidence="9" id="KW-1185">Reference proteome</keyword>
<feature type="binding site" evidence="5">
    <location>
        <position position="43"/>
    </location>
    <ligand>
        <name>ATP</name>
        <dbReference type="ChEBI" id="CHEBI:30616"/>
    </ligand>
</feature>
<dbReference type="InterPro" id="IPR017441">
    <property type="entry name" value="Protein_kinase_ATP_BS"/>
</dbReference>
<dbReference type="SMART" id="SM00220">
    <property type="entry name" value="S_TKc"/>
    <property type="match status" value="1"/>
</dbReference>
<name>A0A542SX48_9ACTN</name>
<dbReference type="InterPro" id="IPR015943">
    <property type="entry name" value="WD40/YVTN_repeat-like_dom_sf"/>
</dbReference>
<dbReference type="PROSITE" id="PS00108">
    <property type="entry name" value="PROTEIN_KINASE_ST"/>
    <property type="match status" value="1"/>
</dbReference>
<sequence>MEPLTPDDPREVGRYRVLARLGSGGMGRVYLARSPENQQVALKVIRPDLAEDPLFRRRFAREVAASRSVSGPCTAGVVDAEPDGKPPWLATTYIPGPSLQDAVLAGGPLPESSVRELGLGLVQALTAVHAAGVVHRDLKPGNVLLAADGPRVIDFGISRVVEASALTGTGTMMGSPGYMAPEQIRGKGVGTAVDVFALGAVLVFASTGMGPFGEGTAHLLLYRIMHEEPYLGAVPEPLRGIAAGCLDKDAARRPGLPEVGAVLGRGRSATALFEPGWLPRPLAATPSTDPRHILVRAPDGRGDTGDCPPTTGSGPREVPAAADAASGRRRVLLAAAGVAASAALAFTGRRLLDGDPPKAGTRLWRFPLTGVLVNRPTVAGDLVYAASNDGTLYTVDAARGERRWSYTTQAALGSAPYLVGGVVYLGSDDGKLYALDARTGAKRWTFSTGGIVHSPVVTGGVAYVGSSDGYLYA</sequence>
<reference evidence="8 9" key="1">
    <citation type="submission" date="2019-06" db="EMBL/GenBank/DDBJ databases">
        <title>Sequencing the genomes of 1000 actinobacteria strains.</title>
        <authorList>
            <person name="Klenk H.-P."/>
        </authorList>
    </citation>
    <scope>NUCLEOTIDE SEQUENCE [LARGE SCALE GENOMIC DNA]</scope>
    <source>
        <strain evidence="8 9">DSM 41929</strain>
    </source>
</reference>
<dbReference type="RefSeq" id="WP_167528565.1">
    <property type="nucleotide sequence ID" value="NZ_VFNX01000009.1"/>
</dbReference>
<dbReference type="SUPFAM" id="SSF56112">
    <property type="entry name" value="Protein kinase-like (PK-like)"/>
    <property type="match status" value="1"/>
</dbReference>
<dbReference type="Gene3D" id="3.30.200.20">
    <property type="entry name" value="Phosphorylase Kinase, domain 1"/>
    <property type="match status" value="1"/>
</dbReference>
<keyword evidence="8" id="KW-0723">Serine/threonine-protein kinase</keyword>
<comment type="caution">
    <text evidence="8">The sequence shown here is derived from an EMBL/GenBank/DDBJ whole genome shotgun (WGS) entry which is preliminary data.</text>
</comment>
<dbReference type="Pfam" id="PF00069">
    <property type="entry name" value="Pkinase"/>
    <property type="match status" value="1"/>
</dbReference>
<dbReference type="GO" id="GO:0004674">
    <property type="term" value="F:protein serine/threonine kinase activity"/>
    <property type="evidence" value="ECO:0007669"/>
    <property type="project" value="UniProtKB-KW"/>
</dbReference>
<feature type="region of interest" description="Disordered" evidence="6">
    <location>
        <begin position="296"/>
        <end position="317"/>
    </location>
</feature>
<dbReference type="InterPro" id="IPR011009">
    <property type="entry name" value="Kinase-like_dom_sf"/>
</dbReference>
<keyword evidence="1" id="KW-0808">Transferase</keyword>
<proteinExistence type="predicted"/>
<dbReference type="InterPro" id="IPR018391">
    <property type="entry name" value="PQQ_b-propeller_rpt"/>
</dbReference>
<evidence type="ECO:0000256" key="6">
    <source>
        <dbReference type="SAM" id="MobiDB-lite"/>
    </source>
</evidence>
<dbReference type="Proteomes" id="UP000318103">
    <property type="component" value="Unassembled WGS sequence"/>
</dbReference>
<dbReference type="Pfam" id="PF13360">
    <property type="entry name" value="PQQ_2"/>
    <property type="match status" value="1"/>
</dbReference>
<dbReference type="PANTHER" id="PTHR43289:SF34">
    <property type="entry name" value="SERINE_THREONINE-PROTEIN KINASE YBDM-RELATED"/>
    <property type="match status" value="1"/>
</dbReference>
<dbReference type="AlphaFoldDB" id="A0A542SX48"/>
<dbReference type="Gene3D" id="2.130.10.10">
    <property type="entry name" value="YVTN repeat-like/Quinoprotein amine dehydrogenase"/>
    <property type="match status" value="1"/>
</dbReference>
<keyword evidence="3 8" id="KW-0418">Kinase</keyword>
<gene>
    <name evidence="8" type="ORF">FB563_8498</name>
</gene>
<dbReference type="SMART" id="SM00564">
    <property type="entry name" value="PQQ"/>
    <property type="match status" value="2"/>
</dbReference>
<dbReference type="CDD" id="cd14014">
    <property type="entry name" value="STKc_PknB_like"/>
    <property type="match status" value="1"/>
</dbReference>